<protein>
    <submittedName>
        <fullName evidence="1">Uncharacterized protein</fullName>
    </submittedName>
</protein>
<evidence type="ECO:0000313" key="2">
    <source>
        <dbReference type="Proteomes" id="UP000503820"/>
    </source>
</evidence>
<dbReference type="Proteomes" id="UP000503820">
    <property type="component" value="Unassembled WGS sequence"/>
</dbReference>
<reference evidence="1 2" key="1">
    <citation type="submission" date="2020-05" db="EMBL/GenBank/DDBJ databases">
        <title>Draft genome sequence of Desulfovibrio psychrotolerans JS1T.</title>
        <authorList>
            <person name="Ueno A."/>
            <person name="Tamazawa S."/>
            <person name="Tamamura S."/>
            <person name="Murakami T."/>
            <person name="Kiyama T."/>
            <person name="Inomata H."/>
            <person name="Amano Y."/>
            <person name="Miyakawa K."/>
            <person name="Tamaki H."/>
            <person name="Naganuma T."/>
            <person name="Kaneko K."/>
        </authorList>
    </citation>
    <scope>NUCLEOTIDE SEQUENCE [LARGE SCALE GENOMIC DNA]</scope>
    <source>
        <strain evidence="1 2">JS1</strain>
    </source>
</reference>
<dbReference type="RefSeq" id="WP_174408668.1">
    <property type="nucleotide sequence ID" value="NZ_BLVP01000002.1"/>
</dbReference>
<sequence length="177" mass="20536">MRFDKTRNDIILGSLGDIRRRTMAHKIELGNAIVHACDVTLSHGPFALNGLYRMVRRGDFSYFRFNEDSFVKFVVDNYPIVFSRDFGAFSPIPCCAGMRSSRRYSGQGVVDEIVCIYDSLSDADIERLYNVAARGHYEFQSVMKSLKLYDEEYGRLGVPQDPNYHKKNYRLKNRRRP</sequence>
<gene>
    <name evidence="1" type="ORF">DSM19430T_06520</name>
</gene>
<accession>A0A7J0BQN1</accession>
<keyword evidence="2" id="KW-1185">Reference proteome</keyword>
<comment type="caution">
    <text evidence="1">The sequence shown here is derived from an EMBL/GenBank/DDBJ whole genome shotgun (WGS) entry which is preliminary data.</text>
</comment>
<dbReference type="AlphaFoldDB" id="A0A7J0BQN1"/>
<organism evidence="1 2">
    <name type="scientific">Desulfovibrio psychrotolerans</name>
    <dbReference type="NCBI Taxonomy" id="415242"/>
    <lineage>
        <taxon>Bacteria</taxon>
        <taxon>Pseudomonadati</taxon>
        <taxon>Thermodesulfobacteriota</taxon>
        <taxon>Desulfovibrionia</taxon>
        <taxon>Desulfovibrionales</taxon>
        <taxon>Desulfovibrionaceae</taxon>
        <taxon>Desulfovibrio</taxon>
    </lineage>
</organism>
<name>A0A7J0BQN1_9BACT</name>
<proteinExistence type="predicted"/>
<dbReference type="EMBL" id="BLVP01000002">
    <property type="protein sequence ID" value="GFM35968.1"/>
    <property type="molecule type" value="Genomic_DNA"/>
</dbReference>
<evidence type="ECO:0000313" key="1">
    <source>
        <dbReference type="EMBL" id="GFM35968.1"/>
    </source>
</evidence>